<evidence type="ECO:0000256" key="1">
    <source>
        <dbReference type="SAM" id="MobiDB-lite"/>
    </source>
</evidence>
<feature type="region of interest" description="Disordered" evidence="1">
    <location>
        <begin position="1"/>
        <end position="22"/>
    </location>
</feature>
<feature type="non-terminal residue" evidence="2">
    <location>
        <position position="353"/>
    </location>
</feature>
<gene>
    <name evidence="2" type="ORF">LCGC14_3057560</name>
</gene>
<feature type="region of interest" description="Disordered" evidence="1">
    <location>
        <begin position="329"/>
        <end position="353"/>
    </location>
</feature>
<organism evidence="2">
    <name type="scientific">marine sediment metagenome</name>
    <dbReference type="NCBI Taxonomy" id="412755"/>
    <lineage>
        <taxon>unclassified sequences</taxon>
        <taxon>metagenomes</taxon>
        <taxon>ecological metagenomes</taxon>
    </lineage>
</organism>
<sequence length="353" mass="37991">MVQAGGQAPESVAKQDPWDQAYGTVTEVKETEPRDRGSFVQRMKGASARGWMQLGESVLRLPSMVVGQAKLASQYIQAERIHAAKDSFEQKQLRQGLSKLEKVYDRTIDELSLSAEWHERGQEKIIENHPEWESEPPENIKDLILSPDKLSIALAESLPVLVSAGILTAAGQPHVATSLMFATESNQAFTEAKQNGESDDTANDAALVYGLVAAGIEQMQLKHIMKIGKGAYKAILNRGVQKISKQGVKNVTKAIINTALKEAAEEMVQGTWGEVTAKTIYDKPMLEGGGVKGFIDRRAQEAYIGFMMGAIPGVGGGVAGGVVRRAGGGPRAGVSMEVPDTPRRPVGKDSSPE</sequence>
<name>A0A0F8WKD2_9ZZZZ</name>
<protein>
    <submittedName>
        <fullName evidence="2">Uncharacterized protein</fullName>
    </submittedName>
</protein>
<evidence type="ECO:0000313" key="2">
    <source>
        <dbReference type="EMBL" id="KKK57133.1"/>
    </source>
</evidence>
<accession>A0A0F8WKD2</accession>
<dbReference type="AlphaFoldDB" id="A0A0F8WKD2"/>
<dbReference type="EMBL" id="LAZR01064638">
    <property type="protein sequence ID" value="KKK57133.1"/>
    <property type="molecule type" value="Genomic_DNA"/>
</dbReference>
<comment type="caution">
    <text evidence="2">The sequence shown here is derived from an EMBL/GenBank/DDBJ whole genome shotgun (WGS) entry which is preliminary data.</text>
</comment>
<feature type="compositionally biased region" description="Basic and acidic residues" evidence="1">
    <location>
        <begin position="340"/>
        <end position="353"/>
    </location>
</feature>
<feature type="non-terminal residue" evidence="2">
    <location>
        <position position="1"/>
    </location>
</feature>
<reference evidence="2" key="1">
    <citation type="journal article" date="2015" name="Nature">
        <title>Complex archaea that bridge the gap between prokaryotes and eukaryotes.</title>
        <authorList>
            <person name="Spang A."/>
            <person name="Saw J.H."/>
            <person name="Jorgensen S.L."/>
            <person name="Zaremba-Niedzwiedzka K."/>
            <person name="Martijn J."/>
            <person name="Lind A.E."/>
            <person name="van Eijk R."/>
            <person name="Schleper C."/>
            <person name="Guy L."/>
            <person name="Ettema T.J."/>
        </authorList>
    </citation>
    <scope>NUCLEOTIDE SEQUENCE</scope>
</reference>
<proteinExistence type="predicted"/>